<proteinExistence type="predicted"/>
<evidence type="ECO:0000313" key="3">
    <source>
        <dbReference type="Proteomes" id="UP000663802"/>
    </source>
</evidence>
<sequence>MNAHAFIYFDAIIAVKEPAKIIIKGIRAVFILVFIINYLNLNNINDFFCNSSKFNSQVNFFKAYIINEIIIPYDGNMCDI</sequence>
<organism evidence="2 3">
    <name type="scientific">Clostridium zeae</name>
    <dbReference type="NCBI Taxonomy" id="2759022"/>
    <lineage>
        <taxon>Bacteria</taxon>
        <taxon>Bacillati</taxon>
        <taxon>Bacillota</taxon>
        <taxon>Clostridia</taxon>
        <taxon>Eubacteriales</taxon>
        <taxon>Clostridiaceae</taxon>
        <taxon>Clostridium</taxon>
    </lineage>
</organism>
<reference evidence="2 3" key="1">
    <citation type="journal article" date="2021" name="Int. J. Syst. Evol. Microbiol.">
        <title>Clostridium zeae sp. nov., isolated from corn silage.</title>
        <authorList>
            <person name="Kobayashi H."/>
            <person name="Tanizawa Y."/>
            <person name="Yagura M."/>
            <person name="Sakamoto M."/>
            <person name="Ohkuma M."/>
            <person name="Tohno M."/>
        </authorList>
    </citation>
    <scope>NUCLEOTIDE SEQUENCE [LARGE SCALE GENOMIC DNA]</scope>
    <source>
        <strain evidence="2 3">CSC2</strain>
    </source>
</reference>
<feature type="transmembrane region" description="Helical" evidence="1">
    <location>
        <begin position="21"/>
        <end position="41"/>
    </location>
</feature>
<protein>
    <submittedName>
        <fullName evidence="2">Uncharacterized protein</fullName>
    </submittedName>
</protein>
<gene>
    <name evidence="2" type="ORF">CSC2_37220</name>
</gene>
<keyword evidence="1" id="KW-0812">Transmembrane</keyword>
<evidence type="ECO:0000256" key="1">
    <source>
        <dbReference type="SAM" id="Phobius"/>
    </source>
</evidence>
<accession>A0ABQ1EEF5</accession>
<keyword evidence="3" id="KW-1185">Reference proteome</keyword>
<keyword evidence="1" id="KW-0472">Membrane</keyword>
<name>A0ABQ1EEF5_9CLOT</name>
<dbReference type="Proteomes" id="UP000663802">
    <property type="component" value="Unassembled WGS sequence"/>
</dbReference>
<comment type="caution">
    <text evidence="2">The sequence shown here is derived from an EMBL/GenBank/DDBJ whole genome shotgun (WGS) entry which is preliminary data.</text>
</comment>
<keyword evidence="1" id="KW-1133">Transmembrane helix</keyword>
<evidence type="ECO:0000313" key="2">
    <source>
        <dbReference type="EMBL" id="GFZ33196.1"/>
    </source>
</evidence>
<dbReference type="EMBL" id="BMBA01000004">
    <property type="protein sequence ID" value="GFZ33196.1"/>
    <property type="molecule type" value="Genomic_DNA"/>
</dbReference>